<evidence type="ECO:0000256" key="6">
    <source>
        <dbReference type="ARBA" id="ARBA00023242"/>
    </source>
</evidence>
<dbReference type="GO" id="GO:0005634">
    <property type="term" value="C:nucleus"/>
    <property type="evidence" value="ECO:0007669"/>
    <property type="project" value="UniProtKB-SubCell"/>
</dbReference>
<evidence type="ECO:0000256" key="2">
    <source>
        <dbReference type="ARBA" id="ARBA00004584"/>
    </source>
</evidence>
<dbReference type="PANTHER" id="PTHR31345:SF3">
    <property type="entry name" value="CENTROMERE PROTEIN Q"/>
    <property type="match status" value="1"/>
</dbReference>
<proteinExistence type="inferred from homology"/>
<evidence type="ECO:0000313" key="11">
    <source>
        <dbReference type="Proteomes" id="UP000694393"/>
    </source>
</evidence>
<keyword evidence="11" id="KW-1185">Reference proteome</keyword>
<protein>
    <recommendedName>
        <fullName evidence="4">Centromere protein Q</fullName>
    </recommendedName>
</protein>
<evidence type="ECO:0000256" key="1">
    <source>
        <dbReference type="ARBA" id="ARBA00004123"/>
    </source>
</evidence>
<evidence type="ECO:0000256" key="4">
    <source>
        <dbReference type="ARBA" id="ARBA00016397"/>
    </source>
</evidence>
<evidence type="ECO:0000256" key="3">
    <source>
        <dbReference type="ARBA" id="ARBA00008191"/>
    </source>
</evidence>
<dbReference type="Proteomes" id="UP000694393">
    <property type="component" value="Unplaced"/>
</dbReference>
<feature type="region of interest" description="Disordered" evidence="9">
    <location>
        <begin position="1"/>
        <end position="81"/>
    </location>
</feature>
<feature type="coiled-coil region" evidence="8">
    <location>
        <begin position="145"/>
        <end position="217"/>
    </location>
</feature>
<name>A0A8C8RNL2_9SAUR</name>
<dbReference type="GO" id="GO:0000775">
    <property type="term" value="C:chromosome, centromeric region"/>
    <property type="evidence" value="ECO:0007669"/>
    <property type="project" value="UniProtKB-SubCell"/>
</dbReference>
<accession>A0A8C8RNL2</accession>
<reference evidence="10" key="2">
    <citation type="submission" date="2025-09" db="UniProtKB">
        <authorList>
            <consortium name="Ensembl"/>
        </authorList>
    </citation>
    <scope>IDENTIFICATION</scope>
</reference>
<dbReference type="AlphaFoldDB" id="A0A8C8RNL2"/>
<sequence>MKRHRDHPPMAGKSIREGTAKQRSKSQQHSEPASKKADRKRKLGQEKDVVTHPAKKREKRQREQSPEEMGSQGTKKVKLAPGKTAAWQPLSDSSMEHLQVMMDSVILSILSKSIKEKDDIQRHFNRLKERLLRHYKALKVPLGKLSNLKNVLNFKMAEKQNLSSNEEAVALLQEEIAAAVQAAENTDENIQSLQHKIQTLNNRLEKAEDKAKKVFHKNGTGVLSLPELPKHSLQAPTLQEEILKIPNQKGILKDLSTIQHSAEMQNMLLLLEQAYEKVDSL</sequence>
<keyword evidence="6" id="KW-0539">Nucleus</keyword>
<evidence type="ECO:0000256" key="8">
    <source>
        <dbReference type="SAM" id="Coils"/>
    </source>
</evidence>
<keyword evidence="8" id="KW-0175">Coiled coil</keyword>
<evidence type="ECO:0000313" key="10">
    <source>
        <dbReference type="Ensembl" id="ENSPCEP00000007856.1"/>
    </source>
</evidence>
<comment type="similarity">
    <text evidence="3">Belongs to the CENP-Q/OKP1 family.</text>
</comment>
<dbReference type="PANTHER" id="PTHR31345">
    <property type="entry name" value="CENTROMERE PROTEIN Q"/>
    <property type="match status" value="1"/>
</dbReference>
<evidence type="ECO:0000256" key="5">
    <source>
        <dbReference type="ARBA" id="ARBA00022454"/>
    </source>
</evidence>
<comment type="subcellular location">
    <subcellularLocation>
        <location evidence="2">Chromosome</location>
        <location evidence="2">Centromere</location>
    </subcellularLocation>
    <subcellularLocation>
        <location evidence="1">Nucleus</location>
    </subcellularLocation>
</comment>
<dbReference type="InterPro" id="IPR025212">
    <property type="entry name" value="CAD_CENP-Q"/>
</dbReference>
<organism evidence="10 11">
    <name type="scientific">Pelusios castaneus</name>
    <name type="common">West African mud turtle</name>
    <dbReference type="NCBI Taxonomy" id="367368"/>
    <lineage>
        <taxon>Eukaryota</taxon>
        <taxon>Metazoa</taxon>
        <taxon>Chordata</taxon>
        <taxon>Craniata</taxon>
        <taxon>Vertebrata</taxon>
        <taxon>Euteleostomi</taxon>
        <taxon>Archelosauria</taxon>
        <taxon>Testudinata</taxon>
        <taxon>Testudines</taxon>
        <taxon>Pleurodira</taxon>
        <taxon>Pelomedusidae</taxon>
        <taxon>Pelusios</taxon>
    </lineage>
</organism>
<dbReference type="Pfam" id="PF13094">
    <property type="entry name" value="CENP-Q"/>
    <property type="match status" value="1"/>
</dbReference>
<reference evidence="10" key="1">
    <citation type="submission" date="2025-08" db="UniProtKB">
        <authorList>
            <consortium name="Ensembl"/>
        </authorList>
    </citation>
    <scope>IDENTIFICATION</scope>
</reference>
<keyword evidence="5" id="KW-0158">Chromosome</keyword>
<dbReference type="Ensembl" id="ENSPCET00000008132.1">
    <property type="protein sequence ID" value="ENSPCEP00000007856.1"/>
    <property type="gene ID" value="ENSPCEG00000006285.1"/>
</dbReference>
<evidence type="ECO:0000256" key="9">
    <source>
        <dbReference type="SAM" id="MobiDB-lite"/>
    </source>
</evidence>
<evidence type="ECO:0000256" key="7">
    <source>
        <dbReference type="ARBA" id="ARBA00023328"/>
    </source>
</evidence>
<keyword evidence="7" id="KW-0137">Centromere</keyword>